<name>A0ACC0G7U9_9ERIC</name>
<comment type="caution">
    <text evidence="1">The sequence shown here is derived from an EMBL/GenBank/DDBJ whole genome shotgun (WGS) entry which is preliminary data.</text>
</comment>
<proteinExistence type="predicted"/>
<sequence>MTMVSVSVNSQKAHKVRLPPKRGLVKVRICRCFVQMTRRIISKAMALGRKRRKGQKLMAEEGRPSQPRTIVVATSLMNTGTKHGMGQRKGPSMDDINMKLVLHHSGYFIDSDGGPRSYFGSYFPGGQQQQPSQRRAVSTSGQQQQPPQRRLTTRSTNGMQ</sequence>
<dbReference type="EMBL" id="CM045767">
    <property type="protein sequence ID" value="KAI7997183.1"/>
    <property type="molecule type" value="Genomic_DNA"/>
</dbReference>
<gene>
    <name evidence="1" type="ORF">LOK49_LG10G01838</name>
</gene>
<evidence type="ECO:0000313" key="1">
    <source>
        <dbReference type="EMBL" id="KAI7997183.1"/>
    </source>
</evidence>
<reference evidence="1 2" key="1">
    <citation type="journal article" date="2022" name="Plant J.">
        <title>Chromosome-level genome of Camellia lanceoleosa provides a valuable resource for understanding genome evolution and self-incompatibility.</title>
        <authorList>
            <person name="Gong W."/>
            <person name="Xiao S."/>
            <person name="Wang L."/>
            <person name="Liao Z."/>
            <person name="Chang Y."/>
            <person name="Mo W."/>
            <person name="Hu G."/>
            <person name="Li W."/>
            <person name="Zhao G."/>
            <person name="Zhu H."/>
            <person name="Hu X."/>
            <person name="Ji K."/>
            <person name="Xiang X."/>
            <person name="Song Q."/>
            <person name="Yuan D."/>
            <person name="Jin S."/>
            <person name="Zhang L."/>
        </authorList>
    </citation>
    <scope>NUCLEOTIDE SEQUENCE [LARGE SCALE GENOMIC DNA]</scope>
    <source>
        <strain evidence="1">SQ_2022a</strain>
    </source>
</reference>
<keyword evidence="2" id="KW-1185">Reference proteome</keyword>
<evidence type="ECO:0000313" key="2">
    <source>
        <dbReference type="Proteomes" id="UP001060215"/>
    </source>
</evidence>
<organism evidence="1 2">
    <name type="scientific">Camellia lanceoleosa</name>
    <dbReference type="NCBI Taxonomy" id="1840588"/>
    <lineage>
        <taxon>Eukaryota</taxon>
        <taxon>Viridiplantae</taxon>
        <taxon>Streptophyta</taxon>
        <taxon>Embryophyta</taxon>
        <taxon>Tracheophyta</taxon>
        <taxon>Spermatophyta</taxon>
        <taxon>Magnoliopsida</taxon>
        <taxon>eudicotyledons</taxon>
        <taxon>Gunneridae</taxon>
        <taxon>Pentapetalae</taxon>
        <taxon>asterids</taxon>
        <taxon>Ericales</taxon>
        <taxon>Theaceae</taxon>
        <taxon>Camellia</taxon>
    </lineage>
</organism>
<protein>
    <submittedName>
        <fullName evidence="1">Uncharacterized protein</fullName>
    </submittedName>
</protein>
<accession>A0ACC0G7U9</accession>
<dbReference type="Proteomes" id="UP001060215">
    <property type="component" value="Chromosome 10"/>
</dbReference>